<dbReference type="InterPro" id="IPR002477">
    <property type="entry name" value="Peptidoglycan-bd-like"/>
</dbReference>
<dbReference type="Proteomes" id="UP000552954">
    <property type="component" value="Unassembled WGS sequence"/>
</dbReference>
<reference evidence="4 5" key="1">
    <citation type="submission" date="2020-05" db="EMBL/GenBank/DDBJ databases">
        <authorList>
            <person name="Khan S.A."/>
            <person name="Jeon C.O."/>
            <person name="Chun B.H."/>
        </authorList>
    </citation>
    <scope>NUCLEOTIDE SEQUENCE [LARGE SCALE GENOMIC DNA]</scope>
    <source>
        <strain evidence="4 5">B156</strain>
    </source>
</reference>
<dbReference type="RefSeq" id="WP_171563738.1">
    <property type="nucleotide sequence ID" value="NZ_JABFCS010000002.1"/>
</dbReference>
<dbReference type="GO" id="GO:0009253">
    <property type="term" value="P:peptidoglycan catabolic process"/>
    <property type="evidence" value="ECO:0007669"/>
    <property type="project" value="TreeGrafter"/>
</dbReference>
<comment type="caution">
    <text evidence="4">The sequence shown here is derived from an EMBL/GenBank/DDBJ whole genome shotgun (WGS) entry which is preliminary data.</text>
</comment>
<feature type="chain" id="PRO_5032516266" evidence="1">
    <location>
        <begin position="24"/>
        <end position="433"/>
    </location>
</feature>
<dbReference type="InterPro" id="IPR036366">
    <property type="entry name" value="PGBDSf"/>
</dbReference>
<name>A0A849KKZ0_9BURK</name>
<dbReference type="Pfam" id="PF01471">
    <property type="entry name" value="PG_binding_1"/>
    <property type="match status" value="1"/>
</dbReference>
<feature type="signal peptide" evidence="1">
    <location>
        <begin position="1"/>
        <end position="23"/>
    </location>
</feature>
<dbReference type="PANTHER" id="PTHR30163">
    <property type="entry name" value="MEMBRANE-BOUND LYTIC MUREIN TRANSGLYCOSYLASE B"/>
    <property type="match status" value="1"/>
</dbReference>
<gene>
    <name evidence="4" type="ORF">HK415_23170</name>
</gene>
<dbReference type="GO" id="GO:0008933">
    <property type="term" value="F:peptidoglycan lytic transglycosylase activity"/>
    <property type="evidence" value="ECO:0007669"/>
    <property type="project" value="TreeGrafter"/>
</dbReference>
<dbReference type="Gene3D" id="1.10.530.10">
    <property type="match status" value="1"/>
</dbReference>
<dbReference type="AlphaFoldDB" id="A0A849KKZ0"/>
<evidence type="ECO:0000313" key="5">
    <source>
        <dbReference type="Proteomes" id="UP000552954"/>
    </source>
</evidence>
<dbReference type="Pfam" id="PF13406">
    <property type="entry name" value="SLT_2"/>
    <property type="match status" value="1"/>
</dbReference>
<dbReference type="InterPro" id="IPR036365">
    <property type="entry name" value="PGBD-like_sf"/>
</dbReference>
<dbReference type="Gene3D" id="1.10.8.350">
    <property type="entry name" value="Bacterial muramidase"/>
    <property type="match status" value="1"/>
</dbReference>
<dbReference type="EMBL" id="JABFCS010000002">
    <property type="protein sequence ID" value="NNU45435.1"/>
    <property type="molecule type" value="Genomic_DNA"/>
</dbReference>
<evidence type="ECO:0000256" key="1">
    <source>
        <dbReference type="SAM" id="SignalP"/>
    </source>
</evidence>
<dbReference type="SUPFAM" id="SSF47090">
    <property type="entry name" value="PGBD-like"/>
    <property type="match status" value="1"/>
</dbReference>
<dbReference type="Gene3D" id="1.10.101.10">
    <property type="entry name" value="PGBD-like superfamily/PGBD"/>
    <property type="match status" value="1"/>
</dbReference>
<protein>
    <submittedName>
        <fullName evidence="4">Lytic murein transglycosylase</fullName>
    </submittedName>
</protein>
<dbReference type="PANTHER" id="PTHR30163:SF9">
    <property type="entry name" value="MEMBRANE-BOUND LYTIC MUREIN TRANSGLYCOSYLASE B"/>
    <property type="match status" value="1"/>
</dbReference>
<reference evidence="4 5" key="2">
    <citation type="submission" date="2020-06" db="EMBL/GenBank/DDBJ databases">
        <title>Ramlibacter rhizophilus sp. nov., isolated from rhizosphere soil of national flower Mugunghwa from South Korea.</title>
        <authorList>
            <person name="Zheng-Fei Y."/>
            <person name="Huan T."/>
        </authorList>
    </citation>
    <scope>NUCLEOTIDE SEQUENCE [LARGE SCALE GENOMIC DNA]</scope>
    <source>
        <strain evidence="4 5">B156</strain>
    </source>
</reference>
<keyword evidence="5" id="KW-1185">Reference proteome</keyword>
<evidence type="ECO:0000313" key="4">
    <source>
        <dbReference type="EMBL" id="NNU45435.1"/>
    </source>
</evidence>
<proteinExistence type="predicted"/>
<evidence type="ECO:0000259" key="2">
    <source>
        <dbReference type="Pfam" id="PF01471"/>
    </source>
</evidence>
<dbReference type="SUPFAM" id="SSF53955">
    <property type="entry name" value="Lysozyme-like"/>
    <property type="match status" value="1"/>
</dbReference>
<keyword evidence="1" id="KW-0732">Signal</keyword>
<dbReference type="InterPro" id="IPR043426">
    <property type="entry name" value="MltB-like"/>
</dbReference>
<dbReference type="InterPro" id="IPR023346">
    <property type="entry name" value="Lysozyme-like_dom_sf"/>
</dbReference>
<organism evidence="4 5">
    <name type="scientific">Ramlibacter montanisoli</name>
    <dbReference type="NCBI Taxonomy" id="2732512"/>
    <lineage>
        <taxon>Bacteria</taxon>
        <taxon>Pseudomonadati</taxon>
        <taxon>Pseudomonadota</taxon>
        <taxon>Betaproteobacteria</taxon>
        <taxon>Burkholderiales</taxon>
        <taxon>Comamonadaceae</taxon>
        <taxon>Ramlibacter</taxon>
    </lineage>
</organism>
<dbReference type="InterPro" id="IPR031304">
    <property type="entry name" value="SLT_2"/>
</dbReference>
<evidence type="ECO:0000259" key="3">
    <source>
        <dbReference type="Pfam" id="PF13406"/>
    </source>
</evidence>
<feature type="domain" description="Transglycosylase SLT" evidence="3">
    <location>
        <begin position="40"/>
        <end position="353"/>
    </location>
</feature>
<accession>A0A849KKZ0</accession>
<feature type="domain" description="Peptidoglycan binding-like" evidence="2">
    <location>
        <begin position="375"/>
        <end position="430"/>
    </location>
</feature>
<sequence>MPACLQRFLGAVLAACLCHSAAAQPASPSLLSQPLSREQFASCVQNLAQQTQLSGRPLHRADFERIAAAAQYDDRVRQSMLVTTGEPTFWWDELAATTDEERVQQGRAVLARDGQTLQRIEAQFGVPKEIIVAIYGIETNYGPSQGRIPVLDAAMSLACLRPCPASASAAGSCMSRERAFAAVRVLRDRRVPAENWQGSWAAAFGRTQFVPDSFEQLAVDFDGDGVSDIINSEPDAWATTANHLKTRGGWILGAPVYIEVAVPAAQQAEFNTGGESKRYPERAKPLSQWAAQGWTALGPDGQPVPLQVPGDPEVHPFFPVGLPGPAFLVTRNFETILRYNRSVRYVMEVALLATKISGGRDFATPWPTDDPGLTRAQVRQLQAWLASRGHAQVTADGVIGRLTRDAIEKEFVARGLPPQRRVGQRTLQLLMQP</sequence>